<proteinExistence type="predicted"/>
<organism evidence="1 2">
    <name type="scientific">Diphasiastrum complanatum</name>
    <name type="common">Issler's clubmoss</name>
    <name type="synonym">Lycopodium complanatum</name>
    <dbReference type="NCBI Taxonomy" id="34168"/>
    <lineage>
        <taxon>Eukaryota</taxon>
        <taxon>Viridiplantae</taxon>
        <taxon>Streptophyta</taxon>
        <taxon>Embryophyta</taxon>
        <taxon>Tracheophyta</taxon>
        <taxon>Lycopodiopsida</taxon>
        <taxon>Lycopodiales</taxon>
        <taxon>Lycopodiaceae</taxon>
        <taxon>Lycopodioideae</taxon>
        <taxon>Diphasiastrum</taxon>
    </lineage>
</organism>
<gene>
    <name evidence="1" type="ORF">O6H91_06G116000</name>
</gene>
<protein>
    <submittedName>
        <fullName evidence="1">Uncharacterized protein</fullName>
    </submittedName>
</protein>
<evidence type="ECO:0000313" key="2">
    <source>
        <dbReference type="Proteomes" id="UP001162992"/>
    </source>
</evidence>
<reference evidence="2" key="1">
    <citation type="journal article" date="2024" name="Proc. Natl. Acad. Sci. U.S.A.">
        <title>Extraordinary preservation of gene collinearity over three hundred million years revealed in homosporous lycophytes.</title>
        <authorList>
            <person name="Li C."/>
            <person name="Wickell D."/>
            <person name="Kuo L.Y."/>
            <person name="Chen X."/>
            <person name="Nie B."/>
            <person name="Liao X."/>
            <person name="Peng D."/>
            <person name="Ji J."/>
            <person name="Jenkins J."/>
            <person name="Williams M."/>
            <person name="Shu S."/>
            <person name="Plott C."/>
            <person name="Barry K."/>
            <person name="Rajasekar S."/>
            <person name="Grimwood J."/>
            <person name="Han X."/>
            <person name="Sun S."/>
            <person name="Hou Z."/>
            <person name="He W."/>
            <person name="Dai G."/>
            <person name="Sun C."/>
            <person name="Schmutz J."/>
            <person name="Leebens-Mack J.H."/>
            <person name="Li F.W."/>
            <person name="Wang L."/>
        </authorList>
    </citation>
    <scope>NUCLEOTIDE SEQUENCE [LARGE SCALE GENOMIC DNA]</scope>
    <source>
        <strain evidence="2">cv. PW_Plant_1</strain>
    </source>
</reference>
<accession>A0ACC2DIP7</accession>
<sequence>MKGQYVYVLMCYKHVSSAEAMMVASSNLGHSGALYGAMFTIEEISSMPTYTYALHLYFSTSISGCCNLQRLLPCGRLKVTHNIYNLENTIWATFSEELKINEAELHLPPAAAANR</sequence>
<evidence type="ECO:0000313" key="1">
    <source>
        <dbReference type="EMBL" id="KAJ7553862.1"/>
    </source>
</evidence>
<dbReference type="Proteomes" id="UP001162992">
    <property type="component" value="Chromosome 6"/>
</dbReference>
<keyword evidence="2" id="KW-1185">Reference proteome</keyword>
<comment type="caution">
    <text evidence="1">The sequence shown here is derived from an EMBL/GenBank/DDBJ whole genome shotgun (WGS) entry which is preliminary data.</text>
</comment>
<name>A0ACC2DIP7_DIPCM</name>
<dbReference type="EMBL" id="CM055097">
    <property type="protein sequence ID" value="KAJ7553862.1"/>
    <property type="molecule type" value="Genomic_DNA"/>
</dbReference>